<gene>
    <name evidence="2" type="ORF">AK812_SmicGene10048</name>
</gene>
<comment type="caution">
    <text evidence="2">The sequence shown here is derived from an EMBL/GenBank/DDBJ whole genome shotgun (WGS) entry which is preliminary data.</text>
</comment>
<accession>A0A1Q9EH12</accession>
<dbReference type="Proteomes" id="UP000186817">
    <property type="component" value="Unassembled WGS sequence"/>
</dbReference>
<proteinExistence type="predicted"/>
<feature type="compositionally biased region" description="Basic and acidic residues" evidence="1">
    <location>
        <begin position="17"/>
        <end position="29"/>
    </location>
</feature>
<organism evidence="2 3">
    <name type="scientific">Symbiodinium microadriaticum</name>
    <name type="common">Dinoflagellate</name>
    <name type="synonym">Zooxanthella microadriatica</name>
    <dbReference type="NCBI Taxonomy" id="2951"/>
    <lineage>
        <taxon>Eukaryota</taxon>
        <taxon>Sar</taxon>
        <taxon>Alveolata</taxon>
        <taxon>Dinophyceae</taxon>
        <taxon>Suessiales</taxon>
        <taxon>Symbiodiniaceae</taxon>
        <taxon>Symbiodinium</taxon>
    </lineage>
</organism>
<dbReference type="EMBL" id="LSRX01000155">
    <property type="protein sequence ID" value="OLQ06681.1"/>
    <property type="molecule type" value="Genomic_DNA"/>
</dbReference>
<feature type="region of interest" description="Disordered" evidence="1">
    <location>
        <begin position="1"/>
        <end position="57"/>
    </location>
</feature>
<dbReference type="AlphaFoldDB" id="A0A1Q9EH12"/>
<evidence type="ECO:0000313" key="3">
    <source>
        <dbReference type="Proteomes" id="UP000186817"/>
    </source>
</evidence>
<keyword evidence="3" id="KW-1185">Reference proteome</keyword>
<evidence type="ECO:0000256" key="1">
    <source>
        <dbReference type="SAM" id="MobiDB-lite"/>
    </source>
</evidence>
<sequence>MASPRELPSASANAVAMRERTRSRLHRLDTTSSEALGPPKEDDAATPHSVFGRTPIQPDLLNSDWQTQSLALFQQIATPAAAVAQCRRRK</sequence>
<reference evidence="2 3" key="1">
    <citation type="submission" date="2016-02" db="EMBL/GenBank/DDBJ databases">
        <title>Genome analysis of coral dinoflagellate symbionts highlights evolutionary adaptations to a symbiotic lifestyle.</title>
        <authorList>
            <person name="Aranda M."/>
            <person name="Li Y."/>
            <person name="Liew Y.J."/>
            <person name="Baumgarten S."/>
            <person name="Simakov O."/>
            <person name="Wilson M."/>
            <person name="Piel J."/>
            <person name="Ashoor H."/>
            <person name="Bougouffa S."/>
            <person name="Bajic V.B."/>
            <person name="Ryu T."/>
            <person name="Ravasi T."/>
            <person name="Bayer T."/>
            <person name="Micklem G."/>
            <person name="Kim H."/>
            <person name="Bhak J."/>
            <person name="Lajeunesse T.C."/>
            <person name="Voolstra C.R."/>
        </authorList>
    </citation>
    <scope>NUCLEOTIDE SEQUENCE [LARGE SCALE GENOMIC DNA]</scope>
    <source>
        <strain evidence="2 3">CCMP2467</strain>
    </source>
</reference>
<evidence type="ECO:0000313" key="2">
    <source>
        <dbReference type="EMBL" id="OLQ06681.1"/>
    </source>
</evidence>
<dbReference type="OrthoDB" id="10528479at2759"/>
<name>A0A1Q9EH12_SYMMI</name>
<protein>
    <submittedName>
        <fullName evidence="2">Uncharacterized protein</fullName>
    </submittedName>
</protein>